<evidence type="ECO:0000313" key="5">
    <source>
        <dbReference type="Proteomes" id="UP001152759"/>
    </source>
</evidence>
<proteinExistence type="predicted"/>
<organism evidence="4 5">
    <name type="scientific">Bemisia tabaci</name>
    <name type="common">Sweetpotato whitefly</name>
    <name type="synonym">Aleurodes tabaci</name>
    <dbReference type="NCBI Taxonomy" id="7038"/>
    <lineage>
        <taxon>Eukaryota</taxon>
        <taxon>Metazoa</taxon>
        <taxon>Ecdysozoa</taxon>
        <taxon>Arthropoda</taxon>
        <taxon>Hexapoda</taxon>
        <taxon>Insecta</taxon>
        <taxon>Pterygota</taxon>
        <taxon>Neoptera</taxon>
        <taxon>Paraneoptera</taxon>
        <taxon>Hemiptera</taxon>
        <taxon>Sternorrhyncha</taxon>
        <taxon>Aleyrodoidea</taxon>
        <taxon>Aleyrodidae</taxon>
        <taxon>Aleyrodinae</taxon>
        <taxon>Bemisia</taxon>
    </lineage>
</organism>
<dbReference type="GO" id="GO:0005634">
    <property type="term" value="C:nucleus"/>
    <property type="evidence" value="ECO:0007669"/>
    <property type="project" value="UniProtKB-SubCell"/>
</dbReference>
<dbReference type="Proteomes" id="UP001152759">
    <property type="component" value="Chromosome 1"/>
</dbReference>
<dbReference type="PANTHER" id="PTHR23010">
    <property type="entry name" value="MIDNOLIN"/>
    <property type="match status" value="1"/>
</dbReference>
<evidence type="ECO:0000256" key="3">
    <source>
        <dbReference type="SAM" id="MobiDB-lite"/>
    </source>
</evidence>
<feature type="region of interest" description="Disordered" evidence="3">
    <location>
        <begin position="350"/>
        <end position="416"/>
    </location>
</feature>
<comment type="subcellular location">
    <subcellularLocation>
        <location evidence="1">Nucleus</location>
    </subcellularLocation>
</comment>
<dbReference type="AlphaFoldDB" id="A0A9P0EYS5"/>
<keyword evidence="5" id="KW-1185">Reference proteome</keyword>
<evidence type="ECO:0000313" key="4">
    <source>
        <dbReference type="EMBL" id="CAH0382493.1"/>
    </source>
</evidence>
<dbReference type="EMBL" id="OU963862">
    <property type="protein sequence ID" value="CAH0382493.1"/>
    <property type="molecule type" value="Genomic_DNA"/>
</dbReference>
<feature type="region of interest" description="Disordered" evidence="3">
    <location>
        <begin position="244"/>
        <end position="267"/>
    </location>
</feature>
<evidence type="ECO:0000256" key="1">
    <source>
        <dbReference type="ARBA" id="ARBA00004123"/>
    </source>
</evidence>
<dbReference type="PANTHER" id="PTHR23010:SF1">
    <property type="entry name" value="MIDNOLIN"/>
    <property type="match status" value="1"/>
</dbReference>
<keyword evidence="2" id="KW-0539">Nucleus</keyword>
<reference evidence="4" key="1">
    <citation type="submission" date="2021-12" db="EMBL/GenBank/DDBJ databases">
        <authorList>
            <person name="King R."/>
        </authorList>
    </citation>
    <scope>NUCLEOTIDE SEQUENCE</scope>
</reference>
<accession>A0A9P0EYS5</accession>
<feature type="region of interest" description="Disordered" evidence="3">
    <location>
        <begin position="158"/>
        <end position="181"/>
    </location>
</feature>
<protein>
    <submittedName>
        <fullName evidence="4">Uncharacterized protein</fullName>
    </submittedName>
</protein>
<evidence type="ECO:0000256" key="2">
    <source>
        <dbReference type="ARBA" id="ARBA00023242"/>
    </source>
</evidence>
<name>A0A9P0EYS5_BEMTA</name>
<dbReference type="InterPro" id="IPR039336">
    <property type="entry name" value="Midnolin"/>
</dbReference>
<feature type="compositionally biased region" description="Low complexity" evidence="3">
    <location>
        <begin position="244"/>
        <end position="263"/>
    </location>
</feature>
<gene>
    <name evidence="4" type="ORF">BEMITA_LOCUS2031</name>
</gene>
<sequence>MQNIGSKPQEVTPASNQPPAVVVIAAPTTLPVPGRRRTKWTKEMNEHIVRCYFEITRNETTDLPYSGDFHRMVLERFPELRSKSIQNILDQRRSIFANKLLFEANINRIKREDANKLQLLESERMEQGNLRGATQVVASAESSAGSRGVEIRAAFAQKRARAENPTSSSPKVTEEVTSSRRRQGAIIESMHHHGKGVYSGTFSGTLNPALQDRFGRPKRDISTIIHILNDLLCATPQYRASRSSSSSFSSCASPSASAEPTAAVGSPSAYVKTFAPTSTRTDSSIPSTVITDPTGKCKGLITKKEEKSHREYETLSPNYVDALTESIAESLENQATRGKMERLRMIMEERRERRKARRSAPYNKNNSLNPLDSDQQHTHWSAKSETQSVLPDPDPTLPLEGEAPVCSELSPEPVVA</sequence>
<feature type="compositionally biased region" description="Polar residues" evidence="3">
    <location>
        <begin position="362"/>
        <end position="389"/>
    </location>
</feature>